<dbReference type="Gene3D" id="4.10.280.10">
    <property type="entry name" value="Helix-loop-helix DNA-binding domain"/>
    <property type="match status" value="1"/>
</dbReference>
<sequence>MQYFQSYHEFGSCSNQNNGLDEGPQSQDAMNDGNSNLETEARAMEARDKHRVAERDRRKRTNCHYSTLRNLLPNATKLPKASVLARVIRRVTELREAAAELWTRDDGDGTEEFLFPGETNELRLGRCEGEGEGEVEGEGGVVKAMLNCEDRAELLSEVFNGGECLLWVHGLGQDGLEALRRALKVVVDRPSFFCGSGRGFRGNKRIRFSQ</sequence>
<gene>
    <name evidence="8" type="ORF">VITISV_012290</name>
</gene>
<reference evidence="8" key="1">
    <citation type="journal article" date="2007" name="PLoS ONE">
        <title>The first genome sequence of an elite grapevine cultivar (Pinot noir Vitis vinifera L.): coping with a highly heterozygous genome.</title>
        <authorList>
            <person name="Velasco R."/>
            <person name="Zharkikh A."/>
            <person name="Troggio M."/>
            <person name="Cartwright D.A."/>
            <person name="Cestaro A."/>
            <person name="Pruss D."/>
            <person name="Pindo M."/>
            <person name="FitzGerald L.M."/>
            <person name="Vezzulli S."/>
            <person name="Reid J."/>
            <person name="Malacarne G."/>
            <person name="Iliev D."/>
            <person name="Coppola G."/>
            <person name="Wardell B."/>
            <person name="Micheletti D."/>
            <person name="Macalma T."/>
            <person name="Facci M."/>
            <person name="Mitchell J.T."/>
            <person name="Perazzolli M."/>
            <person name="Eldredge G."/>
            <person name="Gatto P."/>
            <person name="Oyzerski R."/>
            <person name="Moretto M."/>
            <person name="Gutin N."/>
            <person name="Stefanini M."/>
            <person name="Chen Y."/>
            <person name="Segala C."/>
            <person name="Davenport C."/>
            <person name="Dematte L."/>
            <person name="Mraz A."/>
            <person name="Battilana J."/>
            <person name="Stormo K."/>
            <person name="Costa F."/>
            <person name="Tao Q."/>
            <person name="Si-Ammour A."/>
            <person name="Harkins T."/>
            <person name="Lackey A."/>
            <person name="Perbost C."/>
            <person name="Taillon B."/>
            <person name="Stella A."/>
            <person name="Solovyev V."/>
            <person name="Fawcett J.A."/>
            <person name="Sterck L."/>
            <person name="Vandepoele K."/>
            <person name="Grando S.M."/>
            <person name="Toppo S."/>
            <person name="Moser C."/>
            <person name="Lanchbury J."/>
            <person name="Bogden R."/>
            <person name="Skolnick M."/>
            <person name="Sgaramella V."/>
            <person name="Bhatnagar S.K."/>
            <person name="Fontana P."/>
            <person name="Gutin A."/>
            <person name="Van de Peer Y."/>
            <person name="Salamini F."/>
            <person name="Viola R."/>
        </authorList>
    </citation>
    <scope>NUCLEOTIDE SEQUENCE</scope>
</reference>
<evidence type="ECO:0000256" key="2">
    <source>
        <dbReference type="ARBA" id="ARBA00023015"/>
    </source>
</evidence>
<name>A5C1B7_VITVI</name>
<keyword evidence="3" id="KW-0238">DNA-binding</keyword>
<dbReference type="GO" id="GO:0003677">
    <property type="term" value="F:DNA binding"/>
    <property type="evidence" value="ECO:0007669"/>
    <property type="project" value="UniProtKB-KW"/>
</dbReference>
<comment type="subcellular location">
    <subcellularLocation>
        <location evidence="1">Nucleus</location>
    </subcellularLocation>
</comment>
<evidence type="ECO:0000256" key="5">
    <source>
        <dbReference type="ARBA" id="ARBA00023242"/>
    </source>
</evidence>
<dbReference type="AlphaFoldDB" id="A5C1B7"/>
<protein>
    <recommendedName>
        <fullName evidence="7">BHLH domain-containing protein</fullName>
    </recommendedName>
</protein>
<dbReference type="GO" id="GO:0005634">
    <property type="term" value="C:nucleus"/>
    <property type="evidence" value="ECO:0007669"/>
    <property type="project" value="UniProtKB-SubCell"/>
</dbReference>
<dbReference type="PANTHER" id="PTHR45844">
    <property type="entry name" value="TRANSCRIPTION FACTOR BHLH30"/>
    <property type="match status" value="1"/>
</dbReference>
<dbReference type="PROSITE" id="PS50888">
    <property type="entry name" value="BHLH"/>
    <property type="match status" value="1"/>
</dbReference>
<evidence type="ECO:0000256" key="1">
    <source>
        <dbReference type="ARBA" id="ARBA00004123"/>
    </source>
</evidence>
<evidence type="ECO:0000313" key="8">
    <source>
        <dbReference type="EMBL" id="CAN81706.1"/>
    </source>
</evidence>
<keyword evidence="4" id="KW-0804">Transcription</keyword>
<dbReference type="EMBL" id="AM478595">
    <property type="protein sequence ID" value="CAN81706.1"/>
    <property type="molecule type" value="Genomic_DNA"/>
</dbReference>
<proteinExistence type="predicted"/>
<keyword evidence="2" id="KW-0805">Transcription regulation</keyword>
<evidence type="ECO:0000256" key="4">
    <source>
        <dbReference type="ARBA" id="ARBA00023163"/>
    </source>
</evidence>
<evidence type="ECO:0000256" key="3">
    <source>
        <dbReference type="ARBA" id="ARBA00023125"/>
    </source>
</evidence>
<keyword evidence="5" id="KW-0539">Nucleus</keyword>
<dbReference type="InterPro" id="IPR045847">
    <property type="entry name" value="AIG1-like"/>
</dbReference>
<dbReference type="InterPro" id="IPR011598">
    <property type="entry name" value="bHLH_dom"/>
</dbReference>
<dbReference type="Pfam" id="PF00010">
    <property type="entry name" value="HLH"/>
    <property type="match status" value="1"/>
</dbReference>
<accession>A5C1B7</accession>
<dbReference type="ExpressionAtlas" id="A5C1B7">
    <property type="expression patterns" value="baseline and differential"/>
</dbReference>
<feature type="domain" description="BHLH" evidence="7">
    <location>
        <begin position="45"/>
        <end position="94"/>
    </location>
</feature>
<dbReference type="PANTHER" id="PTHR45844:SF16">
    <property type="entry name" value="TRANSCRIPTION FACTOR BHLH30-LIKE"/>
    <property type="match status" value="1"/>
</dbReference>
<dbReference type="InterPro" id="IPR036638">
    <property type="entry name" value="HLH_DNA-bd_sf"/>
</dbReference>
<dbReference type="GO" id="GO:0003700">
    <property type="term" value="F:DNA-binding transcription factor activity"/>
    <property type="evidence" value="ECO:0007669"/>
    <property type="project" value="InterPro"/>
</dbReference>
<dbReference type="SUPFAM" id="SSF47459">
    <property type="entry name" value="HLH, helix-loop-helix DNA-binding domain"/>
    <property type="match status" value="1"/>
</dbReference>
<dbReference type="GO" id="GO:0046983">
    <property type="term" value="F:protein dimerization activity"/>
    <property type="evidence" value="ECO:0007669"/>
    <property type="project" value="InterPro"/>
</dbReference>
<evidence type="ECO:0000256" key="6">
    <source>
        <dbReference type="SAM" id="MobiDB-lite"/>
    </source>
</evidence>
<feature type="region of interest" description="Disordered" evidence="6">
    <location>
        <begin position="13"/>
        <end position="34"/>
    </location>
</feature>
<dbReference type="SMART" id="SM00353">
    <property type="entry name" value="HLH"/>
    <property type="match status" value="1"/>
</dbReference>
<organism evidence="8">
    <name type="scientific">Vitis vinifera</name>
    <name type="common">Grape</name>
    <dbReference type="NCBI Taxonomy" id="29760"/>
    <lineage>
        <taxon>Eukaryota</taxon>
        <taxon>Viridiplantae</taxon>
        <taxon>Streptophyta</taxon>
        <taxon>Embryophyta</taxon>
        <taxon>Tracheophyta</taxon>
        <taxon>Spermatophyta</taxon>
        <taxon>Magnoliopsida</taxon>
        <taxon>eudicotyledons</taxon>
        <taxon>Gunneridae</taxon>
        <taxon>Pentapetalae</taxon>
        <taxon>rosids</taxon>
        <taxon>Vitales</taxon>
        <taxon>Vitaceae</taxon>
        <taxon>Viteae</taxon>
        <taxon>Vitis</taxon>
    </lineage>
</organism>
<evidence type="ECO:0000259" key="7">
    <source>
        <dbReference type="PROSITE" id="PS50888"/>
    </source>
</evidence>